<name>A0ABR6ZVT4_9BURK</name>
<evidence type="ECO:0000256" key="1">
    <source>
        <dbReference type="SAM" id="SignalP"/>
    </source>
</evidence>
<dbReference type="RefSeq" id="WP_186949256.1">
    <property type="nucleotide sequence ID" value="NZ_JACOGF010000012.1"/>
</dbReference>
<dbReference type="Proteomes" id="UP000650424">
    <property type="component" value="Unassembled WGS sequence"/>
</dbReference>
<feature type="signal peptide" evidence="1">
    <location>
        <begin position="1"/>
        <end position="24"/>
    </location>
</feature>
<proteinExistence type="predicted"/>
<dbReference type="EMBL" id="JACOGF010000012">
    <property type="protein sequence ID" value="MBC3920000.1"/>
    <property type="molecule type" value="Genomic_DNA"/>
</dbReference>
<comment type="caution">
    <text evidence="2">The sequence shown here is derived from an EMBL/GenBank/DDBJ whole genome shotgun (WGS) entry which is preliminary data.</text>
</comment>
<sequence length="169" mass="18054">MLTMLKRLLAAAAFFLCSGTLVQAQELTHLGVPAARMIAINGNMSFWGGALPQWSVWQVGQLAPTTTNSYSVPVGYSLVILEIETMQNPLALAGNARLYLSPPGQAGTGIVTLLHVPLEASTGYPMKTQLLSAGVRIPGGYGMFWGAYVPQNGGNATLNWIMRGYLVKE</sequence>
<evidence type="ECO:0000313" key="3">
    <source>
        <dbReference type="Proteomes" id="UP000650424"/>
    </source>
</evidence>
<accession>A0ABR6ZVT4</accession>
<reference evidence="2 3" key="1">
    <citation type="submission" date="2020-08" db="EMBL/GenBank/DDBJ databases">
        <title>Novel species isolated from subtropical streams in China.</title>
        <authorList>
            <person name="Lu H."/>
        </authorList>
    </citation>
    <scope>NUCLEOTIDE SEQUENCE [LARGE SCALE GENOMIC DNA]</scope>
    <source>
        <strain evidence="2 3">CY18W</strain>
    </source>
</reference>
<evidence type="ECO:0000313" key="2">
    <source>
        <dbReference type="EMBL" id="MBC3920000.1"/>
    </source>
</evidence>
<feature type="chain" id="PRO_5046107740" evidence="1">
    <location>
        <begin position="25"/>
        <end position="169"/>
    </location>
</feature>
<gene>
    <name evidence="2" type="ORF">H8L32_21195</name>
</gene>
<protein>
    <submittedName>
        <fullName evidence="2">Uncharacterized protein</fullName>
    </submittedName>
</protein>
<organism evidence="2 3">
    <name type="scientific">Undibacterium hunanense</name>
    <dbReference type="NCBI Taxonomy" id="2762292"/>
    <lineage>
        <taxon>Bacteria</taxon>
        <taxon>Pseudomonadati</taxon>
        <taxon>Pseudomonadota</taxon>
        <taxon>Betaproteobacteria</taxon>
        <taxon>Burkholderiales</taxon>
        <taxon>Oxalobacteraceae</taxon>
        <taxon>Undibacterium</taxon>
    </lineage>
</organism>
<keyword evidence="1" id="KW-0732">Signal</keyword>
<keyword evidence="3" id="KW-1185">Reference proteome</keyword>